<accession>A0ACB6FFQ9</accession>
<dbReference type="Proteomes" id="UP000293547">
    <property type="component" value="Unassembled WGS sequence"/>
</dbReference>
<evidence type="ECO:0000313" key="1">
    <source>
        <dbReference type="EMBL" id="KAB2103261.1"/>
    </source>
</evidence>
<name>A0ACB6FFQ9_9PLEO</name>
<proteinExistence type="predicted"/>
<protein>
    <submittedName>
        <fullName evidence="1">Uncharacterized protein</fullName>
    </submittedName>
</protein>
<organism evidence="1 2">
    <name type="scientific">Alternaria gaisen</name>
    <dbReference type="NCBI Taxonomy" id="167740"/>
    <lineage>
        <taxon>Eukaryota</taxon>
        <taxon>Fungi</taxon>
        <taxon>Dikarya</taxon>
        <taxon>Ascomycota</taxon>
        <taxon>Pezizomycotina</taxon>
        <taxon>Dothideomycetes</taxon>
        <taxon>Pleosporomycetidae</taxon>
        <taxon>Pleosporales</taxon>
        <taxon>Pleosporineae</taxon>
        <taxon>Pleosporaceae</taxon>
        <taxon>Alternaria</taxon>
        <taxon>Alternaria sect. Alternaria</taxon>
    </lineage>
</organism>
<keyword evidence="2" id="KW-1185">Reference proteome</keyword>
<gene>
    <name evidence="1" type="ORF">AG0111_0g8516</name>
</gene>
<reference evidence="1 2" key="1">
    <citation type="journal article" date="2019" name="bioRxiv">
        <title>Genomics, evolutionary history and diagnostics of the Alternaria alternata species group including apple and Asian pear pathotypes.</title>
        <authorList>
            <person name="Armitage A.D."/>
            <person name="Cockerton H.M."/>
            <person name="Sreenivasaprasad S."/>
            <person name="Woodhall J.W."/>
            <person name="Lane C.R."/>
            <person name="Harrison R.J."/>
            <person name="Clarkson J.P."/>
        </authorList>
    </citation>
    <scope>NUCLEOTIDE SEQUENCE [LARGE SCALE GENOMIC DNA]</scope>
    <source>
        <strain evidence="1 2">FERA 650</strain>
    </source>
</reference>
<dbReference type="EMBL" id="PDWZ02000008">
    <property type="protein sequence ID" value="KAB2103261.1"/>
    <property type="molecule type" value="Genomic_DNA"/>
</dbReference>
<sequence length="362" mass="41287">MPPKATSKPRKRKKRDRSSEDDERHHVKARKTKTPKVNPPKAQSQSPKAPKLPKGLRGPNGIKLKQVQYHKFEDDVVIYHYATSFISVSDFRSLLTRQQHGYVNHLLGPDPLASIPDPSGDELPPGCLEVGYLPSVFVLGGSALGFRFDSNPPTIEWLCFDRDIKESILELLEINTHAQRILFERVASLPRAPTPEKKWDRRLAYTEHKDWFESLKEAGRRPSRLGLTWRRWGTEMMIEGMKKRDGETRLEEERAMTDGIAAMEMEDDYSDAEEDDERGGEQDRDTGISHERGSSGPKTIGRRSVFVYRDPISNQNVISQRSSRSDRSPSSIQPPVLDSRSTNTRQTQPPSSKERSRKKDNC</sequence>
<evidence type="ECO:0000313" key="2">
    <source>
        <dbReference type="Proteomes" id="UP000293547"/>
    </source>
</evidence>
<comment type="caution">
    <text evidence="1">The sequence shown here is derived from an EMBL/GenBank/DDBJ whole genome shotgun (WGS) entry which is preliminary data.</text>
</comment>